<dbReference type="PANTHER" id="PTHR12655:SF0">
    <property type="entry name" value="ACYL-COENZYME A THIOESTERASE 9, MITOCHONDRIAL"/>
    <property type="match status" value="1"/>
</dbReference>
<keyword evidence="2" id="KW-0677">Repeat</keyword>
<dbReference type="GO" id="GO:0047617">
    <property type="term" value="F:fatty acyl-CoA hydrolase activity"/>
    <property type="evidence" value="ECO:0007669"/>
    <property type="project" value="TreeGrafter"/>
</dbReference>
<dbReference type="FunFam" id="3.10.129.10:FF:000051">
    <property type="entry name" value="Acyl-coa thioesterase"/>
    <property type="match status" value="1"/>
</dbReference>
<dbReference type="Gene3D" id="3.10.129.10">
    <property type="entry name" value="Hotdog Thioesterase"/>
    <property type="match status" value="2"/>
</dbReference>
<dbReference type="SUPFAM" id="SSF54637">
    <property type="entry name" value="Thioesterase/thiol ester dehydrase-isomerase"/>
    <property type="match status" value="2"/>
</dbReference>
<proteinExistence type="inferred from homology"/>
<dbReference type="STRING" id="36166.T1H0M0"/>
<dbReference type="HOGENOM" id="CLU_032862_2_0_1"/>
<organism evidence="6 7">
    <name type="scientific">Megaselia scalaris</name>
    <name type="common">Humpbacked fly</name>
    <name type="synonym">Phora scalaris</name>
    <dbReference type="NCBI Taxonomy" id="36166"/>
    <lineage>
        <taxon>Eukaryota</taxon>
        <taxon>Metazoa</taxon>
        <taxon>Ecdysozoa</taxon>
        <taxon>Arthropoda</taxon>
        <taxon>Hexapoda</taxon>
        <taxon>Insecta</taxon>
        <taxon>Pterygota</taxon>
        <taxon>Neoptera</taxon>
        <taxon>Endopterygota</taxon>
        <taxon>Diptera</taxon>
        <taxon>Brachycera</taxon>
        <taxon>Muscomorpha</taxon>
        <taxon>Platypezoidea</taxon>
        <taxon>Phoridae</taxon>
        <taxon>Megaseliini</taxon>
        <taxon>Megaselia</taxon>
    </lineage>
</organism>
<dbReference type="InterPro" id="IPR029069">
    <property type="entry name" value="HotDog_dom_sf"/>
</dbReference>
<evidence type="ECO:0000256" key="4">
    <source>
        <dbReference type="ARBA" id="ARBA00022946"/>
    </source>
</evidence>
<dbReference type="GO" id="GO:0006637">
    <property type="term" value="P:acyl-CoA metabolic process"/>
    <property type="evidence" value="ECO:0007669"/>
    <property type="project" value="TreeGrafter"/>
</dbReference>
<dbReference type="EMBL" id="CAQQ02157814">
    <property type="status" value="NOT_ANNOTATED_CDS"/>
    <property type="molecule type" value="Genomic_DNA"/>
</dbReference>
<reference evidence="7" key="1">
    <citation type="submission" date="2013-02" db="EMBL/GenBank/DDBJ databases">
        <authorList>
            <person name="Hughes D."/>
        </authorList>
    </citation>
    <scope>NUCLEOTIDE SEQUENCE</scope>
    <source>
        <strain>Durham</strain>
        <strain evidence="7">NC isolate 2 -- Noor lab</strain>
    </source>
</reference>
<reference evidence="6" key="2">
    <citation type="submission" date="2015-06" db="UniProtKB">
        <authorList>
            <consortium name="EnsemblMetazoa"/>
        </authorList>
    </citation>
    <scope>IDENTIFICATION</scope>
</reference>
<dbReference type="PROSITE" id="PS51770">
    <property type="entry name" value="HOTDOG_ACOT"/>
    <property type="match status" value="2"/>
</dbReference>
<sequence length="334" mass="38317">MMERIGLEHGYTPIPPSREHLLKYQPTVRDLPPRSMADSFTSAIIPLSTSKTLQDMYVSYLGHVRFGRLMQDMDAFAVWVCHQHIQIPNLDKNIHLPYTFVTIMVDKIDFSSFRPKANCDIRLSGHVSWVGTSSMEIVVWLEQEFEGKYNKITRALFLMAARNATNTGPAPVNQIEPGNENEKNILIGGEVRKKKRIDIQKQSLLKVVPSMHEQSIMHEIFSRITRKDTIQLNKRILPPNGKWMADCSIMNTIPCFPEYRNAHNKIFGGFIMKTALENSWVCAYLHAKSRPKLETICDISFEKPVDVSSFLQMHAYVIYTELNYIVVMVVADVL</sequence>
<accession>T1H0M0</accession>
<keyword evidence="7" id="KW-1185">Reference proteome</keyword>
<comment type="similarity">
    <text evidence="1">Belongs to the acyl coenzyme A hydrolase family.</text>
</comment>
<feature type="domain" description="HotDog ACOT-type" evidence="5">
    <location>
        <begin position="43"/>
        <end position="165"/>
    </location>
</feature>
<dbReference type="Proteomes" id="UP000015102">
    <property type="component" value="Unassembled WGS sequence"/>
</dbReference>
<dbReference type="AlphaFoldDB" id="T1H0M0"/>
<dbReference type="PANTHER" id="PTHR12655">
    <property type="entry name" value="ACYL-COA THIOESTERASE"/>
    <property type="match status" value="1"/>
</dbReference>
<keyword evidence="4" id="KW-0809">Transit peptide</keyword>
<evidence type="ECO:0000256" key="2">
    <source>
        <dbReference type="ARBA" id="ARBA00022737"/>
    </source>
</evidence>
<evidence type="ECO:0000313" key="7">
    <source>
        <dbReference type="Proteomes" id="UP000015102"/>
    </source>
</evidence>
<evidence type="ECO:0000256" key="1">
    <source>
        <dbReference type="ARBA" id="ARBA00010458"/>
    </source>
</evidence>
<dbReference type="EnsemblMetazoa" id="MESCA009701-RA">
    <property type="protein sequence ID" value="MESCA009701-PA"/>
    <property type="gene ID" value="MESCA009701"/>
</dbReference>
<evidence type="ECO:0000256" key="3">
    <source>
        <dbReference type="ARBA" id="ARBA00022801"/>
    </source>
</evidence>
<protein>
    <recommendedName>
        <fullName evidence="5">HotDog ACOT-type domain-containing protein</fullName>
    </recommendedName>
</protein>
<dbReference type="CDD" id="cd03442">
    <property type="entry name" value="BFIT_BACH"/>
    <property type="match status" value="2"/>
</dbReference>
<dbReference type="InterPro" id="IPR033120">
    <property type="entry name" value="HOTDOG_ACOT"/>
</dbReference>
<feature type="domain" description="HotDog ACOT-type" evidence="5">
    <location>
        <begin position="245"/>
        <end position="334"/>
    </location>
</feature>
<evidence type="ECO:0000259" key="5">
    <source>
        <dbReference type="PROSITE" id="PS51770"/>
    </source>
</evidence>
<dbReference type="OMA" id="RAESHNA"/>
<keyword evidence="3" id="KW-0378">Hydrolase</keyword>
<name>T1H0M0_MEGSC</name>
<evidence type="ECO:0000313" key="6">
    <source>
        <dbReference type="EnsemblMetazoa" id="MESCA009701-PA"/>
    </source>
</evidence>
<dbReference type="GO" id="GO:0005739">
    <property type="term" value="C:mitochondrion"/>
    <property type="evidence" value="ECO:0007669"/>
    <property type="project" value="TreeGrafter"/>
</dbReference>